<comment type="cofactor">
    <cofactor evidence="2">
        <name>Mg(2+)</name>
        <dbReference type="ChEBI" id="CHEBI:18420"/>
    </cofactor>
</comment>
<evidence type="ECO:0000313" key="8">
    <source>
        <dbReference type="EMBL" id="VAW16608.1"/>
    </source>
</evidence>
<dbReference type="GO" id="GO:0016818">
    <property type="term" value="F:hydrolase activity, acting on acid anhydrides, in phosphorus-containing anhydrides"/>
    <property type="evidence" value="ECO:0007669"/>
    <property type="project" value="InterPro"/>
</dbReference>
<dbReference type="SUPFAM" id="SSF55811">
    <property type="entry name" value="Nudix"/>
    <property type="match status" value="1"/>
</dbReference>
<evidence type="ECO:0000256" key="5">
    <source>
        <dbReference type="ARBA" id="ARBA00022842"/>
    </source>
</evidence>
<evidence type="ECO:0000256" key="2">
    <source>
        <dbReference type="ARBA" id="ARBA00001946"/>
    </source>
</evidence>
<evidence type="ECO:0000256" key="6">
    <source>
        <dbReference type="ARBA" id="ARBA00023211"/>
    </source>
</evidence>
<evidence type="ECO:0000256" key="3">
    <source>
        <dbReference type="ARBA" id="ARBA00022723"/>
    </source>
</evidence>
<dbReference type="Gene3D" id="3.90.79.10">
    <property type="entry name" value="Nucleoside Triphosphate Pyrophosphohydrolase"/>
    <property type="match status" value="1"/>
</dbReference>
<keyword evidence="5" id="KW-0460">Magnesium</keyword>
<dbReference type="PANTHER" id="PTHR12318">
    <property type="entry name" value="TESTOSTERONE-REGULATED PROTEIN RP2"/>
    <property type="match status" value="1"/>
</dbReference>
<dbReference type="InterPro" id="IPR015797">
    <property type="entry name" value="NUDIX_hydrolase-like_dom_sf"/>
</dbReference>
<keyword evidence="3" id="KW-0479">Metal-binding</keyword>
<evidence type="ECO:0000256" key="1">
    <source>
        <dbReference type="ARBA" id="ARBA00001936"/>
    </source>
</evidence>
<keyword evidence="6" id="KW-0464">Manganese</keyword>
<dbReference type="PROSITE" id="PS51462">
    <property type="entry name" value="NUDIX"/>
    <property type="match status" value="1"/>
</dbReference>
<dbReference type="EMBL" id="UOEM01000098">
    <property type="protein sequence ID" value="VAW16608.1"/>
    <property type="molecule type" value="Genomic_DNA"/>
</dbReference>
<gene>
    <name evidence="8" type="ORF">MNBD_ALPHA09-1133</name>
</gene>
<dbReference type="InterPro" id="IPR000086">
    <property type="entry name" value="NUDIX_hydrolase_dom"/>
</dbReference>
<dbReference type="GO" id="GO:0046872">
    <property type="term" value="F:metal ion binding"/>
    <property type="evidence" value="ECO:0007669"/>
    <property type="project" value="UniProtKB-KW"/>
</dbReference>
<keyword evidence="4" id="KW-0378">Hydrolase</keyword>
<evidence type="ECO:0000259" key="7">
    <source>
        <dbReference type="PROSITE" id="PS51462"/>
    </source>
</evidence>
<dbReference type="CDD" id="cd18870">
    <property type="entry name" value="NUDIX_AcylCoAdiphos_Nudt19"/>
    <property type="match status" value="1"/>
</dbReference>
<organism evidence="8">
    <name type="scientific">hydrothermal vent metagenome</name>
    <dbReference type="NCBI Taxonomy" id="652676"/>
    <lineage>
        <taxon>unclassified sequences</taxon>
        <taxon>metagenomes</taxon>
        <taxon>ecological metagenomes</taxon>
    </lineage>
</organism>
<feature type="domain" description="Nudix hydrolase" evidence="7">
    <location>
        <begin position="6"/>
        <end position="209"/>
    </location>
</feature>
<protein>
    <recommendedName>
        <fullName evidence="7">Nudix hydrolase domain-containing protein</fullName>
    </recommendedName>
</protein>
<name>A0A3B0TF89_9ZZZZ</name>
<comment type="cofactor">
    <cofactor evidence="1">
        <name>Mn(2+)</name>
        <dbReference type="ChEBI" id="CHEBI:29035"/>
    </cofactor>
</comment>
<evidence type="ECO:0000256" key="4">
    <source>
        <dbReference type="ARBA" id="ARBA00022801"/>
    </source>
</evidence>
<proteinExistence type="predicted"/>
<accession>A0A3B0TF89</accession>
<dbReference type="PANTHER" id="PTHR12318:SF0">
    <property type="entry name" value="ACYL-COENZYME A DIPHOSPHATASE NUDT19"/>
    <property type="match status" value="1"/>
</dbReference>
<dbReference type="AlphaFoldDB" id="A0A3B0TF89"/>
<sequence>MSGGATIRDAAVLVVIDTGRRGTGHDGAPRVLMGRRHGAMAFMANKVVFPGGRVEAADHRLALPVSLSPRTEAALGHGLSRRAPLTLPRALALAAIRETAEEAGALLAHAPECGTGCKTTRSASWRPLLAGGHVPAIDRLHYFARAITPPGRARRFDTRFFLADASHLAANAGPAADGELNDVGWIGFDAARATDLAPITRTVLDEAQARLSELAKGRMVRPLPFFDNRHGRIKRDWIPAG</sequence>
<dbReference type="InterPro" id="IPR039121">
    <property type="entry name" value="NUDT19"/>
</dbReference>
<reference evidence="8" key="1">
    <citation type="submission" date="2018-06" db="EMBL/GenBank/DDBJ databases">
        <authorList>
            <person name="Zhirakovskaya E."/>
        </authorList>
    </citation>
    <scope>NUCLEOTIDE SEQUENCE</scope>
</reference>